<name>A0A9Q9EPY3_9PEZI</name>
<evidence type="ECO:0000256" key="1">
    <source>
        <dbReference type="SAM" id="SignalP"/>
    </source>
</evidence>
<dbReference type="EMBL" id="CP099427">
    <property type="protein sequence ID" value="USW58184.1"/>
    <property type="molecule type" value="Genomic_DNA"/>
</dbReference>
<keyword evidence="3" id="KW-1185">Reference proteome</keyword>
<reference evidence="2" key="1">
    <citation type="submission" date="2022-06" db="EMBL/GenBank/DDBJ databases">
        <title>Complete genome sequences of two strains of the flax pathogen Septoria linicola.</title>
        <authorList>
            <person name="Lapalu N."/>
            <person name="Simon A."/>
            <person name="Demenou B."/>
            <person name="Paumier D."/>
            <person name="Guillot M.-P."/>
            <person name="Gout L."/>
            <person name="Valade R."/>
        </authorList>
    </citation>
    <scope>NUCLEOTIDE SEQUENCE</scope>
    <source>
        <strain evidence="2">SE15195</strain>
    </source>
</reference>
<dbReference type="AlphaFoldDB" id="A0A9Q9EPY3"/>
<evidence type="ECO:0000313" key="3">
    <source>
        <dbReference type="Proteomes" id="UP001056384"/>
    </source>
</evidence>
<sequence>MPVSATTGRQTLTASIPWQFAFRMALLLLFEMWQLTETELVNIYHALFPITHEYWFAKLRDQYHQRWSGGRREIHWRTLDRPNTFNATPYTNQELQAFATAVADIDREATALGINLVLKVAPSHQLLSHVPAGTAGRPAAQVAVPASAPAPMPTGPVYLPASAPAPPIGAPAPTTTGQTMGGGVAATFTPVPQAVPMIYGRDVEFSDGGASYFPHPSTIFGGESATINTSSALYALGGPLHLVANAPGLLEPSEYSSSTLAAVTVYNVGCCGVCNQDVPSVGIEITDKTEDRLIPAANAAILDLRGRPLIHRRDVSGALFNPRQNLDAMTGCSCIATADWTDAQIEMAGFETLALKLKVKICRNCTLCQN</sequence>
<protein>
    <submittedName>
        <fullName evidence="2">Uncharacterized protein</fullName>
    </submittedName>
</protein>
<feature type="chain" id="PRO_5040383944" evidence="1">
    <location>
        <begin position="39"/>
        <end position="370"/>
    </location>
</feature>
<dbReference type="Proteomes" id="UP001056384">
    <property type="component" value="Chromosome 10"/>
</dbReference>
<feature type="signal peptide" evidence="1">
    <location>
        <begin position="1"/>
        <end position="38"/>
    </location>
</feature>
<keyword evidence="1" id="KW-0732">Signal</keyword>
<proteinExistence type="predicted"/>
<gene>
    <name evidence="2" type="ORF">Slin15195_G115030</name>
</gene>
<evidence type="ECO:0000313" key="2">
    <source>
        <dbReference type="EMBL" id="USW58184.1"/>
    </source>
</evidence>
<accession>A0A9Q9EPY3</accession>
<organism evidence="2 3">
    <name type="scientific">Septoria linicola</name>
    <dbReference type="NCBI Taxonomy" id="215465"/>
    <lineage>
        <taxon>Eukaryota</taxon>
        <taxon>Fungi</taxon>
        <taxon>Dikarya</taxon>
        <taxon>Ascomycota</taxon>
        <taxon>Pezizomycotina</taxon>
        <taxon>Dothideomycetes</taxon>
        <taxon>Dothideomycetidae</taxon>
        <taxon>Mycosphaerellales</taxon>
        <taxon>Mycosphaerellaceae</taxon>
        <taxon>Septoria</taxon>
    </lineage>
</organism>